<accession>A0ABT9G486</accession>
<dbReference type="EMBL" id="JAUZEE010000005">
    <property type="protein sequence ID" value="MDP4301298.1"/>
    <property type="molecule type" value="Genomic_DNA"/>
</dbReference>
<keyword evidence="1" id="KW-0732">Signal</keyword>
<gene>
    <name evidence="2" type="ORF">Q8X39_11675</name>
</gene>
<protein>
    <submittedName>
        <fullName evidence="2">DUF2796 domain-containing protein</fullName>
    </submittedName>
</protein>
<proteinExistence type="predicted"/>
<dbReference type="RefSeq" id="WP_305749842.1">
    <property type="nucleotide sequence ID" value="NZ_JAUZEE010000005.1"/>
</dbReference>
<comment type="caution">
    <text evidence="2">The sequence shown here is derived from an EMBL/GenBank/DDBJ whole genome shotgun (WGS) entry which is preliminary data.</text>
</comment>
<dbReference type="Proteomes" id="UP001235760">
    <property type="component" value="Unassembled WGS sequence"/>
</dbReference>
<reference evidence="2 3" key="1">
    <citation type="submission" date="2023-08" db="EMBL/GenBank/DDBJ databases">
        <authorList>
            <person name="Roldan D.M."/>
            <person name="Menes R.J."/>
        </authorList>
    </citation>
    <scope>NUCLEOTIDE SEQUENCE [LARGE SCALE GENOMIC DNA]</scope>
    <source>
        <strain evidence="2 3">CCM 2812</strain>
    </source>
</reference>
<organism evidence="2 3">
    <name type="scientific">Leptothrix discophora</name>
    <dbReference type="NCBI Taxonomy" id="89"/>
    <lineage>
        <taxon>Bacteria</taxon>
        <taxon>Pseudomonadati</taxon>
        <taxon>Pseudomonadota</taxon>
        <taxon>Betaproteobacteria</taxon>
        <taxon>Burkholderiales</taxon>
        <taxon>Sphaerotilaceae</taxon>
        <taxon>Leptothrix</taxon>
    </lineage>
</organism>
<name>A0ABT9G486_LEPDI</name>
<feature type="signal peptide" evidence="1">
    <location>
        <begin position="1"/>
        <end position="31"/>
    </location>
</feature>
<keyword evidence="3" id="KW-1185">Reference proteome</keyword>
<dbReference type="Pfam" id="PF10986">
    <property type="entry name" value="ZrgA"/>
    <property type="match status" value="1"/>
</dbReference>
<evidence type="ECO:0000313" key="2">
    <source>
        <dbReference type="EMBL" id="MDP4301298.1"/>
    </source>
</evidence>
<dbReference type="InterPro" id="IPR021253">
    <property type="entry name" value="ZrgA-like"/>
</dbReference>
<evidence type="ECO:0000313" key="3">
    <source>
        <dbReference type="Proteomes" id="UP001235760"/>
    </source>
</evidence>
<feature type="chain" id="PRO_5045137869" evidence="1">
    <location>
        <begin position="32"/>
        <end position="186"/>
    </location>
</feature>
<evidence type="ECO:0000256" key="1">
    <source>
        <dbReference type="SAM" id="SignalP"/>
    </source>
</evidence>
<sequence>MTTSRGPRALFPWLMLAASPCLVGLAGPARAQSPAAHQHGQVDLAIGLDGPMLTLALEAPLDSLVGFEHAPRTAAQRQLAQALLARLRVPTGLFTPDPAAGCTPGAAELDAGVLEPGAKPSANGHAELSATYTWTCTSPAALRSVDLAGLMSAAPRIARVNTQVAGPQGQFKVTLRRPATVLRWGR</sequence>